<keyword evidence="7" id="KW-0548">Nucleotidyltransferase</keyword>
<dbReference type="Gene3D" id="2.40.10.10">
    <property type="entry name" value="Trypsin-like serine proteases"/>
    <property type="match status" value="1"/>
</dbReference>
<dbReference type="Pfam" id="PF00680">
    <property type="entry name" value="RdRP_1"/>
    <property type="match status" value="1"/>
</dbReference>
<keyword evidence="10" id="KW-0347">Helicase</keyword>
<dbReference type="GO" id="GO:0004197">
    <property type="term" value="F:cysteine-type endopeptidase activity"/>
    <property type="evidence" value="ECO:0007669"/>
    <property type="project" value="InterPro"/>
</dbReference>
<dbReference type="EMBL" id="KT215903">
    <property type="protein sequence ID" value="ALE31140.1"/>
    <property type="molecule type" value="Genomic_RNA"/>
</dbReference>
<protein>
    <recommendedName>
        <fullName evidence="2">Genome polyprotein</fullName>
    </recommendedName>
</protein>
<evidence type="ECO:0000256" key="11">
    <source>
        <dbReference type="ARBA" id="ARBA00022807"/>
    </source>
</evidence>
<dbReference type="InterPro" id="IPR044067">
    <property type="entry name" value="PCV_3C_PRO"/>
</dbReference>
<keyword evidence="16" id="KW-1133">Transmembrane helix</keyword>
<accession>A0A0M5L4B5</accession>
<evidence type="ECO:0000256" key="9">
    <source>
        <dbReference type="ARBA" id="ARBA00022801"/>
    </source>
</evidence>
<dbReference type="InterPro" id="IPR027417">
    <property type="entry name" value="P-loop_NTPase"/>
</dbReference>
<dbReference type="PROSITE" id="PS51218">
    <property type="entry name" value="SF3_HELICASE_2"/>
    <property type="match status" value="1"/>
</dbReference>
<keyword evidence="3" id="KW-0696">RNA-directed RNA polymerase</keyword>
<evidence type="ECO:0000256" key="7">
    <source>
        <dbReference type="ARBA" id="ARBA00022695"/>
    </source>
</evidence>
<dbReference type="Gene3D" id="3.30.70.270">
    <property type="match status" value="1"/>
</dbReference>
<evidence type="ECO:0000256" key="15">
    <source>
        <dbReference type="SAM" id="MobiDB-lite"/>
    </source>
</evidence>
<dbReference type="GO" id="GO:0006508">
    <property type="term" value="P:proteolysis"/>
    <property type="evidence" value="ECO:0007669"/>
    <property type="project" value="UniProtKB-KW"/>
</dbReference>
<dbReference type="InterPro" id="IPR009003">
    <property type="entry name" value="Peptidase_S1_PA"/>
</dbReference>
<dbReference type="InterPro" id="IPR000605">
    <property type="entry name" value="Helicase_SF3_ssDNA/RNA_vir"/>
</dbReference>
<dbReference type="InterPro" id="IPR001205">
    <property type="entry name" value="RNA-dir_pol_C"/>
</dbReference>
<evidence type="ECO:0000256" key="13">
    <source>
        <dbReference type="ARBA" id="ARBA00022844"/>
    </source>
</evidence>
<dbReference type="InterPro" id="IPR029053">
    <property type="entry name" value="Viral_coat"/>
</dbReference>
<comment type="subcellular location">
    <subcellularLocation>
        <location evidence="1">Virion</location>
    </subcellularLocation>
</comment>
<keyword evidence="4" id="KW-0167">Capsid protein</keyword>
<dbReference type="GO" id="GO:0003724">
    <property type="term" value="F:RNA helicase activity"/>
    <property type="evidence" value="ECO:0007669"/>
    <property type="project" value="InterPro"/>
</dbReference>
<dbReference type="GO" id="GO:0003968">
    <property type="term" value="F:RNA-directed RNA polymerase activity"/>
    <property type="evidence" value="ECO:0007669"/>
    <property type="project" value="UniProtKB-KW"/>
</dbReference>
<evidence type="ECO:0000256" key="8">
    <source>
        <dbReference type="ARBA" id="ARBA00022741"/>
    </source>
</evidence>
<dbReference type="GO" id="GO:0006351">
    <property type="term" value="P:DNA-templated transcription"/>
    <property type="evidence" value="ECO:0007669"/>
    <property type="project" value="InterPro"/>
</dbReference>
<feature type="transmembrane region" description="Helical" evidence="16">
    <location>
        <begin position="354"/>
        <end position="374"/>
    </location>
</feature>
<dbReference type="SUPFAM" id="SSF56672">
    <property type="entry name" value="DNA/RNA polymerases"/>
    <property type="match status" value="1"/>
</dbReference>
<evidence type="ECO:0000256" key="6">
    <source>
        <dbReference type="ARBA" id="ARBA00022679"/>
    </source>
</evidence>
<dbReference type="Gene3D" id="3.40.50.300">
    <property type="entry name" value="P-loop containing nucleotide triphosphate hydrolases"/>
    <property type="match status" value="1"/>
</dbReference>
<dbReference type="Gene3D" id="2.60.120.20">
    <property type="match status" value="3"/>
</dbReference>
<dbReference type="Pfam" id="PF00073">
    <property type="entry name" value="Rhv"/>
    <property type="match status" value="1"/>
</dbReference>
<dbReference type="InterPro" id="IPR043504">
    <property type="entry name" value="Peptidase_S1_PA_chymotrypsin"/>
</dbReference>
<dbReference type="SUPFAM" id="SSF88633">
    <property type="entry name" value="Positive stranded ssRNA viruses"/>
    <property type="match status" value="2"/>
</dbReference>
<evidence type="ECO:0000256" key="4">
    <source>
        <dbReference type="ARBA" id="ARBA00022561"/>
    </source>
</evidence>
<keyword evidence="11" id="KW-0788">Thiol protease</keyword>
<dbReference type="CDD" id="cd00205">
    <property type="entry name" value="rhv_like"/>
    <property type="match status" value="2"/>
</dbReference>
<evidence type="ECO:0000259" key="17">
    <source>
        <dbReference type="PROSITE" id="PS50507"/>
    </source>
</evidence>
<evidence type="ECO:0000256" key="3">
    <source>
        <dbReference type="ARBA" id="ARBA00022484"/>
    </source>
</evidence>
<feature type="domain" description="RdRp catalytic" evidence="17">
    <location>
        <begin position="1965"/>
        <end position="2088"/>
    </location>
</feature>
<keyword evidence="13" id="KW-0946">Virion</keyword>
<dbReference type="InterPro" id="IPR001676">
    <property type="entry name" value="Picornavirus_capsid"/>
</dbReference>
<feature type="domain" description="SF3 helicase" evidence="18">
    <location>
        <begin position="731"/>
        <end position="904"/>
    </location>
</feature>
<dbReference type="InterPro" id="IPR014759">
    <property type="entry name" value="Helicase_SF3_ssRNA_vir"/>
</dbReference>
<keyword evidence="6" id="KW-0808">Transferase</keyword>
<evidence type="ECO:0000256" key="12">
    <source>
        <dbReference type="ARBA" id="ARBA00022840"/>
    </source>
</evidence>
<dbReference type="InterPro" id="IPR043128">
    <property type="entry name" value="Rev_trsase/Diguanyl_cyclase"/>
</dbReference>
<dbReference type="PROSITE" id="PS50507">
    <property type="entry name" value="RDRP_SSRNA_POS"/>
    <property type="match status" value="1"/>
</dbReference>
<feature type="non-terminal residue" evidence="20">
    <location>
        <position position="1"/>
    </location>
</feature>
<evidence type="ECO:0000259" key="19">
    <source>
        <dbReference type="PROSITE" id="PS51874"/>
    </source>
</evidence>
<dbReference type="GO" id="GO:0019028">
    <property type="term" value="C:viral capsid"/>
    <property type="evidence" value="ECO:0007669"/>
    <property type="project" value="UniProtKB-KW"/>
</dbReference>
<feature type="region of interest" description="Disordered" evidence="15">
    <location>
        <begin position="1442"/>
        <end position="1463"/>
    </location>
</feature>
<dbReference type="PROSITE" id="PS51874">
    <property type="entry name" value="PCV_3C_PRO"/>
    <property type="match status" value="1"/>
</dbReference>
<proteinExistence type="predicted"/>
<evidence type="ECO:0000256" key="1">
    <source>
        <dbReference type="ARBA" id="ARBA00004328"/>
    </source>
</evidence>
<sequence>LAVLWLRTVPTHWEQFLTRELPEEALLLLPAQRVEITLFFLIMEKNNVISTLCAGSNNSASSGSSLVKNCSQCVGNNSARVLDDSAKNLPTNIICGSPACRVMLLRNNPELAPFAVLANPLTEVQADVPATLAPVSGSVHLSCDKDKALRETVKQAGGEVKTELARLPKSKELKQSLSTVARVLPTKVPLAPLATMARRAKRRQLNAALKSIVAVVSNWNRSFDVAPQTGQPLCSRRYPALSNKMDVARCQKWVEEHHLPEEYYWHMDRSDLCVVEIQSWNSDPQACRTSETDRYDALTFNPRAGPYYANGDEVECYSKRFDKVLPILARDFELENIRDLRLWKTRHDRERLEFALNIVFMLIWPVYRPISAVMMMDQVRARSWAITSALVTLMEAHTPVTVEAVDSLVDPFMRAWERWHPALACIYDELARKEEIKLYHMFHVAYDLPPLIRVRITACPNTVDELTELPEAQGVFSSKVDCEAKLVQDSKSVSGWVMSWLDGPMAWLKSSFGCAWQSVTGLCDSIVDWFSKKVLKSLGLPQVSKTVWLLIGIVVLLIVVALCTTIGVLTAKAVNAIMNTVVEAATAVNDDPVVPQGLDSSQPLSYLCGVASAISTGEKASVLRSFANTLKSVDTVVSIAKKPIMWVWELLKSIPYVSDLLARPSEDCIALKWLTDVNTALSVCDDPRCVNNPTSFSVLLDLIKQYESNMKVFAKSSLRSSVAVAFKTLYNRRMAMKRAMAGQTVRAQPGCVWFVGPPGMGKTTTMSCLQSAMVDVSILNREVHDYTVFTYAKTADGFWNGFNEAAHDIIVMDEMGGMKEPIFSEVWSSFLTLVSNGEFRPNIASINAADGATKNSIARPTLVFLGSNEVETKYGDPDAVLRRVNWFVEPMPRCLHLDDASLMNVGDVVTTARLDELLIKSDDGRYRGPPLETAWNETFENPVMLCTTQNDPVAKAYWFEPLEGGDWKLVSKRAATMQELTSAYRYEVYSMRRPKGGIEVHNRHEVDYPGLVELLTEVRLAVIHEQLMIESYKDGSKFDFEAEREKNFRAIMCGRNPTELPTAQGFKKVEKIAKNVLGKIRTKRPSLKKKQTTSALTQAVKSGDVNVSLNQTLDATVFSTTNPLGMTPVNDVVHLSSLQLVDLILEGPVSVGKKAYNITRPKVDRTPSEPVQNFLYEMQDAARKQLQSAKQWKPRTEGDVQAVLLTPLEKEELEQVYGSALADAMVVYLGALNASSADLGERVQHYVAVYEDGFSIVDSEAHHIFIKDGQGMRLPAPCSSYCYRDWEAWKEPWGMIVAAQPAPLSPLAKFRRSEHWDVAKWQPGESGFQLDDISFENWKNLVAHSYLPHPAVYGPAFPYYAAYCASLRESQLATFCDILTPIKCPDAPYTVREMASKIKDTVISHWKSIAAVSVSLAVAVFVVYKGLARLFCKDDVEAAETEIDMQGKKQDDDSGYPPKNRRFKPRKRELQDGWIYYEPDFGVNWAQSRDVRSMFVELEVNGVPATGWMPLDRIVLTYSHVWPTDTEKVTVKLNGTEFEVAKQETLGWNSKDLIAFKAPNTVNARPNITSMFLSDEELNNMGQFRCERIGTTDRATNMIGTPCASADYNVRGMPRTLQDVFTYNGVTHAGDCGDAVVISVGPYAGRVAGMHVAGNASTTRPLAIAQFVVREMIYAAAKRFGIPYTEKGGASVNVQGLSQEIAAEILDLPNVERVDVVSSDFTVNLPRESRYVRTVFAEDPDLPHEQQPSLLRKDPVLSDGRDPAVAALRRIAEVDSPVIDEKSLPRIQEEIIDHLEGVFQRQNTFKWRELTVEEAIAGIPGYMNPINLASSAGWPHVLNSRLRGKYDFVERSGDSYKPTESFKAEVLDLVRAMKEGDMEYIDSYQFRWVAYLKDEMRDNEKIKVNKTRMIFCNSAQFIVAARIMFGSVLIAFNHCNCDGISAIGMNMCSYDAQELYSYLTERGYTKFIAGDYSSFDLNYHPVVQTYSYGVLEHFARKIEGFSQTAWNLFVQHETTPIVQISDALVTFKHCHLSGNFFTTQENIIQNCMYFMYVFYLHYPGRVFFECVIPSFLGDDHILSVCDDVPEFNAKQICEDMKRLGQKYTDDKKEIPTYEYRSFEESTYLGCSFRKIEGAYVGLLREKTLLNHLDYAGSSETLDVIVDTFLNYMSLYPEDKFNSYLGIIRRYIPEAKGLYHSRQQLQANTYTCYRPLVAQGPRMADATSTASPGEQLADSIVDDVVGERERNVTSGDVEEVVDDATQEPVPVRKVYPGNKEVLTKVNAVYDTSSQYVPEYNPGQLSTRALNAGEADLAMGADAEALVSTFTWSSTDTQGKELFSLALPSGALRSAELTTAMMTMPFRYMTYWRGDMEIEFHSTTSQFTSGALIVYWMPLVSTATEFPNMTVAPHVFLNADAGGIAKLKVPYQYPTSVVNTYDLVSSTLGLGTVHVAVFAPLNVSTATSDITVSVYFRCVNSHFYCPREPYAIESVVAQGRESGKSGMCSVGQIADQTMLGSVVHHAVRRANNLLEHTYLPLDDTPVRGGTSPMQPQFATASGAAPHPGQSFQLNDRVLYSQHTLAFDPAETKIDFLCGKECVVRTFAWSSTDAKGKTLLKMNLDSLLGASPSDADPFPMNLAVLNQFQFWHCDFEFALYVWKTSYHSGRLRVFMDYSGQGASGNHVYNQPLDFTQRQTIAYWMVPWNCATEFLRTGYAYGPGTSRSIGTMKLEVVNKLVTNSDIVAPTISCVLTVRCVNVRVAVPMAVSPCVFDNKVGKITSKPATSTASMTDLVAQGAEEVSANAVPSRSAVMSITGTHGDNSQVQQEALGEEPSRQFGHVVKDVMEVYRRAYMRPVGVSTYTVTDRQVNSPKVGLILTASIPPGPFDALYAGFAGSIRYRVFCQNGLWAAYINLYSDAEDLLPILWGNSMTIGQLVFNFSGEAGRPAFEFLAPLGNGSSAYVDVDVPYQSEFVYQCGSVGAYSGGAVFLQSAMTATPSSQVYAAAGDDAQFGVFHAPRYCRYGSFGGSKITLGGLKFSS</sequence>
<keyword evidence="5" id="KW-0645">Protease</keyword>
<organism evidence="20">
    <name type="scientific">Husavirus ACS200</name>
    <dbReference type="NCBI Taxonomy" id="1714298"/>
    <lineage>
        <taxon>Viruses</taxon>
        <taxon>Riboviria</taxon>
        <taxon>Orthornavirae</taxon>
        <taxon>Pisuviricota</taxon>
        <taxon>Pisoniviricetes</taxon>
        <taxon>Picornavirales</taxon>
        <taxon>Husavirus</taxon>
    </lineage>
</organism>
<dbReference type="InterPro" id="IPR043502">
    <property type="entry name" value="DNA/RNA_pol_sf"/>
</dbReference>
<dbReference type="InterPro" id="IPR033703">
    <property type="entry name" value="Rhv-like"/>
</dbReference>
<evidence type="ECO:0000259" key="18">
    <source>
        <dbReference type="PROSITE" id="PS51218"/>
    </source>
</evidence>
<keyword evidence="16" id="KW-0472">Membrane</keyword>
<dbReference type="SUPFAM" id="SSF50494">
    <property type="entry name" value="Trypsin-like serine proteases"/>
    <property type="match status" value="1"/>
</dbReference>
<evidence type="ECO:0000256" key="14">
    <source>
        <dbReference type="ARBA" id="ARBA00022953"/>
    </source>
</evidence>
<evidence type="ECO:0000256" key="2">
    <source>
        <dbReference type="ARBA" id="ARBA00020107"/>
    </source>
</evidence>
<dbReference type="Pfam" id="PF00910">
    <property type="entry name" value="RNA_helicase"/>
    <property type="match status" value="1"/>
</dbReference>
<dbReference type="SUPFAM" id="SSF52540">
    <property type="entry name" value="P-loop containing nucleoside triphosphate hydrolases"/>
    <property type="match status" value="1"/>
</dbReference>
<evidence type="ECO:0000313" key="20">
    <source>
        <dbReference type="EMBL" id="ALE31140.1"/>
    </source>
</evidence>
<dbReference type="InterPro" id="IPR007094">
    <property type="entry name" value="RNA-dir_pol_PSvirus"/>
</dbReference>
<dbReference type="GO" id="GO:0005198">
    <property type="term" value="F:structural molecule activity"/>
    <property type="evidence" value="ECO:0007669"/>
    <property type="project" value="InterPro"/>
</dbReference>
<dbReference type="GO" id="GO:0003723">
    <property type="term" value="F:RNA binding"/>
    <property type="evidence" value="ECO:0007669"/>
    <property type="project" value="InterPro"/>
</dbReference>
<keyword evidence="9" id="KW-0378">Hydrolase</keyword>
<dbReference type="GO" id="GO:0039694">
    <property type="term" value="P:viral RNA genome replication"/>
    <property type="evidence" value="ECO:0007669"/>
    <property type="project" value="InterPro"/>
</dbReference>
<dbReference type="CDD" id="cd23169">
    <property type="entry name" value="ps-ssRNAv-Picornavirales"/>
    <property type="match status" value="1"/>
</dbReference>
<feature type="domain" description="Peptidase C3" evidence="19">
    <location>
        <begin position="1478"/>
        <end position="1673"/>
    </location>
</feature>
<keyword evidence="16" id="KW-0812">Transmembrane</keyword>
<keyword evidence="14" id="KW-0693">Viral RNA replication</keyword>
<keyword evidence="8" id="KW-0547">Nucleotide-binding</keyword>
<feature type="transmembrane region" description="Helical" evidence="16">
    <location>
        <begin position="546"/>
        <end position="569"/>
    </location>
</feature>
<reference evidence="20" key="1">
    <citation type="journal article" date="2015" name="J. Gen. Virol.">
        <title>A novel genus in the order Picornavirales detected in human stool.</title>
        <authorList>
            <person name="Oude Munnink B.B."/>
            <person name="Cotten M."/>
            <person name="Deijs M."/>
            <person name="Jebbink M.F."/>
            <person name="Bakker M."/>
            <person name="Jazaeri Farsani S.M."/>
            <person name="Canuti M."/>
            <person name="Kellam P."/>
            <person name="van der Hoek L."/>
        </authorList>
    </citation>
    <scope>NUCLEOTIDE SEQUENCE</scope>
    <source>
        <strain evidence="20">ACS200</strain>
    </source>
</reference>
<name>A0A0M5L4B5_9VIRU</name>
<keyword evidence="12" id="KW-0067">ATP-binding</keyword>
<evidence type="ECO:0000256" key="10">
    <source>
        <dbReference type="ARBA" id="ARBA00022806"/>
    </source>
</evidence>
<dbReference type="GO" id="GO:0005524">
    <property type="term" value="F:ATP binding"/>
    <property type="evidence" value="ECO:0007669"/>
    <property type="project" value="UniProtKB-KW"/>
</dbReference>
<evidence type="ECO:0000256" key="16">
    <source>
        <dbReference type="SAM" id="Phobius"/>
    </source>
</evidence>
<evidence type="ECO:0000256" key="5">
    <source>
        <dbReference type="ARBA" id="ARBA00022670"/>
    </source>
</evidence>